<dbReference type="SUPFAM" id="SSF52129">
    <property type="entry name" value="Caspase-like"/>
    <property type="match status" value="1"/>
</dbReference>
<protein>
    <submittedName>
        <fullName evidence="3">Caspase family protein</fullName>
    </submittedName>
</protein>
<name>A0ABV7DU30_9RHOB</name>
<keyword evidence="4" id="KW-1185">Reference proteome</keyword>
<dbReference type="PANTHER" id="PTHR22576">
    <property type="entry name" value="MUCOSA ASSOCIATED LYMPHOID TISSUE LYMPHOMA TRANSLOCATION PROTEIN 1/PARACASPASE"/>
    <property type="match status" value="1"/>
</dbReference>
<evidence type="ECO:0000313" key="3">
    <source>
        <dbReference type="EMBL" id="MFC3086602.1"/>
    </source>
</evidence>
<dbReference type="Pfam" id="PF08238">
    <property type="entry name" value="Sel1"/>
    <property type="match status" value="4"/>
</dbReference>
<dbReference type="InterPro" id="IPR052039">
    <property type="entry name" value="Caspase-related_regulators"/>
</dbReference>
<dbReference type="InterPro" id="IPR001309">
    <property type="entry name" value="Pept_C14_p20"/>
</dbReference>
<dbReference type="InterPro" id="IPR006597">
    <property type="entry name" value="Sel1-like"/>
</dbReference>
<organism evidence="3 4">
    <name type="scientific">Tabrizicola soli</name>
    <dbReference type="NCBI Taxonomy" id="2185115"/>
    <lineage>
        <taxon>Bacteria</taxon>
        <taxon>Pseudomonadati</taxon>
        <taxon>Pseudomonadota</taxon>
        <taxon>Alphaproteobacteria</taxon>
        <taxon>Rhodobacterales</taxon>
        <taxon>Paracoccaceae</taxon>
        <taxon>Tabrizicola</taxon>
    </lineage>
</organism>
<dbReference type="Gene3D" id="1.25.40.10">
    <property type="entry name" value="Tetratricopeptide repeat domain"/>
    <property type="match status" value="1"/>
</dbReference>
<proteinExistence type="predicted"/>
<dbReference type="Pfam" id="PF00656">
    <property type="entry name" value="Peptidase_C14"/>
    <property type="match status" value="1"/>
</dbReference>
<dbReference type="Gene3D" id="3.40.50.1460">
    <property type="match status" value="1"/>
</dbReference>
<dbReference type="PANTHER" id="PTHR22576:SF37">
    <property type="entry name" value="MUCOSA-ASSOCIATED LYMPHOID TISSUE LYMPHOMA TRANSLOCATION PROTEIN 1"/>
    <property type="match status" value="1"/>
</dbReference>
<dbReference type="Proteomes" id="UP001595445">
    <property type="component" value="Unassembled WGS sequence"/>
</dbReference>
<evidence type="ECO:0000256" key="1">
    <source>
        <dbReference type="SAM" id="SignalP"/>
    </source>
</evidence>
<feature type="chain" id="PRO_5046319834" evidence="1">
    <location>
        <begin position="22"/>
        <end position="500"/>
    </location>
</feature>
<dbReference type="InterPro" id="IPR011990">
    <property type="entry name" value="TPR-like_helical_dom_sf"/>
</dbReference>
<accession>A0ABV7DU30</accession>
<sequence>MPRRLLALPLILLLLAFPALAETRASDRVALVLGLAAYQHIPGLRNTVNDAGALAETLEGIGFQVQILMDATRDETLAALSDFAFKAETADIALIYYAGHGVSVQGTTFLIPVDAQVRAARDIVAASVTMDQMLAAVDGARKMSILILDSCRDNPFPEVIDLRDPEVAKGLTTGKGGLAAPSPERGTLVAYAARDGEVALDGDGANSPFNVALRDNIVKPELEISLLFRQVRDEVLAATGNRQEPTTYGSLPGQPFYLTGGTATPAEPGLEDLAIAWQRVVAADRASLERSAAAGDSRSLVGLALAKLDRQSTDYAPQEAQELLEQAVAAGDADAKYRLAKVLEGGIGVDPDPARALRLYQEAAEAKIPAALNDMGYFHFAGELGLTKDRDKALALFREAAAQGHTEAMFNLASFAANGLVPDLGPKDAADLLYRALRGGSELALDALLNNADKFPAETWAGLQAILAGKGLYDGAVDGSFGPGTRRAILAAYGIFETED</sequence>
<dbReference type="SUPFAM" id="SSF81901">
    <property type="entry name" value="HCP-like"/>
    <property type="match status" value="1"/>
</dbReference>
<dbReference type="PROSITE" id="PS50208">
    <property type="entry name" value="CASPASE_P20"/>
    <property type="match status" value="1"/>
</dbReference>
<gene>
    <name evidence="3" type="ORF">ACFOD6_11145</name>
</gene>
<keyword evidence="1" id="KW-0732">Signal</keyword>
<reference evidence="4" key="1">
    <citation type="journal article" date="2019" name="Int. J. Syst. Evol. Microbiol.">
        <title>The Global Catalogue of Microorganisms (GCM) 10K type strain sequencing project: providing services to taxonomists for standard genome sequencing and annotation.</title>
        <authorList>
            <consortium name="The Broad Institute Genomics Platform"/>
            <consortium name="The Broad Institute Genome Sequencing Center for Infectious Disease"/>
            <person name="Wu L."/>
            <person name="Ma J."/>
        </authorList>
    </citation>
    <scope>NUCLEOTIDE SEQUENCE [LARGE SCALE GENOMIC DNA]</scope>
    <source>
        <strain evidence="4">KCTC 62102</strain>
    </source>
</reference>
<dbReference type="InterPro" id="IPR011600">
    <property type="entry name" value="Pept_C14_caspase"/>
</dbReference>
<dbReference type="InterPro" id="IPR029030">
    <property type="entry name" value="Caspase-like_dom_sf"/>
</dbReference>
<dbReference type="EMBL" id="JBHRSM010000019">
    <property type="protein sequence ID" value="MFC3086602.1"/>
    <property type="molecule type" value="Genomic_DNA"/>
</dbReference>
<comment type="caution">
    <text evidence="3">The sequence shown here is derived from an EMBL/GenBank/DDBJ whole genome shotgun (WGS) entry which is preliminary data.</text>
</comment>
<evidence type="ECO:0000313" key="4">
    <source>
        <dbReference type="Proteomes" id="UP001595445"/>
    </source>
</evidence>
<dbReference type="SMART" id="SM00671">
    <property type="entry name" value="SEL1"/>
    <property type="match status" value="3"/>
</dbReference>
<dbReference type="RefSeq" id="WP_197645676.1">
    <property type="nucleotide sequence ID" value="NZ_JAEACP010000015.1"/>
</dbReference>
<feature type="domain" description="Caspase family p20" evidence="2">
    <location>
        <begin position="26"/>
        <end position="101"/>
    </location>
</feature>
<evidence type="ECO:0000259" key="2">
    <source>
        <dbReference type="PROSITE" id="PS50208"/>
    </source>
</evidence>
<feature type="signal peptide" evidence="1">
    <location>
        <begin position="1"/>
        <end position="21"/>
    </location>
</feature>